<organism evidence="1 2">
    <name type="scientific">Desulfocucumis palustris</name>
    <dbReference type="NCBI Taxonomy" id="1898651"/>
    <lineage>
        <taxon>Bacteria</taxon>
        <taxon>Bacillati</taxon>
        <taxon>Bacillota</taxon>
        <taxon>Clostridia</taxon>
        <taxon>Eubacteriales</taxon>
        <taxon>Desulfocucumaceae</taxon>
        <taxon>Desulfocucumis</taxon>
    </lineage>
</organism>
<keyword evidence="2" id="KW-1185">Reference proteome</keyword>
<gene>
    <name evidence="1" type="ORF">DCCM_4614</name>
</gene>
<protein>
    <submittedName>
        <fullName evidence="1">Uncharacterized protein</fullName>
    </submittedName>
</protein>
<dbReference type="Proteomes" id="UP000239549">
    <property type="component" value="Unassembled WGS sequence"/>
</dbReference>
<dbReference type="RefSeq" id="WP_104373556.1">
    <property type="nucleotide sequence ID" value="NZ_BFAV01000172.1"/>
</dbReference>
<proteinExistence type="predicted"/>
<comment type="caution">
    <text evidence="1">The sequence shown here is derived from an EMBL/GenBank/DDBJ whole genome shotgun (WGS) entry which is preliminary data.</text>
</comment>
<evidence type="ECO:0000313" key="1">
    <source>
        <dbReference type="EMBL" id="GBF35485.1"/>
    </source>
</evidence>
<dbReference type="OrthoDB" id="1809664at2"/>
<name>A0A2L2XH01_9FIRM</name>
<reference evidence="2" key="1">
    <citation type="submission" date="2018-02" db="EMBL/GenBank/DDBJ databases">
        <title>Genome sequence of Desulfocucumis palustris strain NAW-5.</title>
        <authorList>
            <person name="Watanabe M."/>
            <person name="Kojima H."/>
            <person name="Fukui M."/>
        </authorList>
    </citation>
    <scope>NUCLEOTIDE SEQUENCE [LARGE SCALE GENOMIC DNA]</scope>
    <source>
        <strain evidence="2">NAW-5</strain>
    </source>
</reference>
<dbReference type="AlphaFoldDB" id="A0A2L2XH01"/>
<evidence type="ECO:0000313" key="2">
    <source>
        <dbReference type="Proteomes" id="UP000239549"/>
    </source>
</evidence>
<accession>A0A2L2XH01</accession>
<dbReference type="EMBL" id="BFAV01000172">
    <property type="protein sequence ID" value="GBF35485.1"/>
    <property type="molecule type" value="Genomic_DNA"/>
</dbReference>
<sequence length="224" mass="23837">MPDITPRLGLKKPLGNEAVSRAAYNENIDLIDQNAAKASDFAVHLAENMFHGKLYSINDLNGVIGITLPLGLTVDTYASKGICTRAITTNVDVTVLTAIANSIGAFIPVNELGYHKYAFIMRAKTSNAASTTAVLRAVVSAKNAVGNYITLADISFLGTDFNNGTTDYSFLYVPFELKYGLSAGILLLPLDLKFEVTARGSLTNNITISLDIIGLSPAVPASYA</sequence>